<proteinExistence type="predicted"/>
<name>A0A0R2JCN1_9LACO</name>
<keyword evidence="1" id="KW-0812">Transmembrane</keyword>
<protein>
    <recommendedName>
        <fullName evidence="4">DUF2140 family protein</fullName>
    </recommendedName>
</protein>
<comment type="caution">
    <text evidence="2">The sequence shown here is derived from an EMBL/GenBank/DDBJ whole genome shotgun (WGS) entry which is preliminary data.</text>
</comment>
<organism evidence="2 3">
    <name type="scientific">Weissella kandleri</name>
    <dbReference type="NCBI Taxonomy" id="1616"/>
    <lineage>
        <taxon>Bacteria</taxon>
        <taxon>Bacillati</taxon>
        <taxon>Bacillota</taxon>
        <taxon>Bacilli</taxon>
        <taxon>Lactobacillales</taxon>
        <taxon>Lactobacillaceae</taxon>
        <taxon>Weissella</taxon>
    </lineage>
</organism>
<dbReference type="AlphaFoldDB" id="A0A0R2JCN1"/>
<dbReference type="RefSeq" id="WP_057755185.1">
    <property type="nucleotide sequence ID" value="NZ_JQBP01000003.1"/>
</dbReference>
<dbReference type="InterPro" id="IPR018672">
    <property type="entry name" value="DUF2140"/>
</dbReference>
<dbReference type="EMBL" id="JQBP01000003">
    <property type="protein sequence ID" value="KRN75074.1"/>
    <property type="molecule type" value="Genomic_DNA"/>
</dbReference>
<evidence type="ECO:0000313" key="3">
    <source>
        <dbReference type="Proteomes" id="UP000051655"/>
    </source>
</evidence>
<dbReference type="STRING" id="1616.IV73_GL000834"/>
<evidence type="ECO:0000256" key="1">
    <source>
        <dbReference type="SAM" id="Phobius"/>
    </source>
</evidence>
<dbReference type="Proteomes" id="UP000051655">
    <property type="component" value="Unassembled WGS sequence"/>
</dbReference>
<feature type="transmembrane region" description="Helical" evidence="1">
    <location>
        <begin position="18"/>
        <end position="39"/>
    </location>
</feature>
<keyword evidence="3" id="KW-1185">Reference proteome</keyword>
<dbReference type="Pfam" id="PF09911">
    <property type="entry name" value="DUF2140"/>
    <property type="match status" value="1"/>
</dbReference>
<sequence>MKAPKDQQSFQQGRQLGLLWGIGGTLIVMVFLALILIALPQGKEKQFKTEQPIQMTDATMDVQLTKRNLNAWMNKYLNDDPDLKGKFRFEMGTTSMMVYGTTKLLGQNVDYGMKMTPSVTKEGNLLLHADSVAVGQLPLPVKYVMNGLGNTLDLPKWVTVNSKAQTILIDFTEVPEVSGMRIKIKKLNMQQNQFIFQVGLSNHA</sequence>
<keyword evidence="1" id="KW-0472">Membrane</keyword>
<keyword evidence="1" id="KW-1133">Transmembrane helix</keyword>
<dbReference type="OrthoDB" id="2241695at2"/>
<accession>A0A0R2JCN1</accession>
<evidence type="ECO:0000313" key="2">
    <source>
        <dbReference type="EMBL" id="KRN75074.1"/>
    </source>
</evidence>
<dbReference type="PATRIC" id="fig|1616.3.peg.854"/>
<gene>
    <name evidence="2" type="ORF">IV73_GL000834</name>
</gene>
<evidence type="ECO:0008006" key="4">
    <source>
        <dbReference type="Google" id="ProtNLM"/>
    </source>
</evidence>
<reference evidence="2 3" key="1">
    <citation type="journal article" date="2015" name="Genome Announc.">
        <title>Expanding the biotechnology potential of lactobacilli through comparative genomics of 213 strains and associated genera.</title>
        <authorList>
            <person name="Sun Z."/>
            <person name="Harris H.M."/>
            <person name="McCann A."/>
            <person name="Guo C."/>
            <person name="Argimon S."/>
            <person name="Zhang W."/>
            <person name="Yang X."/>
            <person name="Jeffery I.B."/>
            <person name="Cooney J.C."/>
            <person name="Kagawa T.F."/>
            <person name="Liu W."/>
            <person name="Song Y."/>
            <person name="Salvetti E."/>
            <person name="Wrobel A."/>
            <person name="Rasinkangas P."/>
            <person name="Parkhill J."/>
            <person name="Rea M.C."/>
            <person name="O'Sullivan O."/>
            <person name="Ritari J."/>
            <person name="Douillard F.P."/>
            <person name="Paul Ross R."/>
            <person name="Yang R."/>
            <person name="Briner A.E."/>
            <person name="Felis G.E."/>
            <person name="de Vos W.M."/>
            <person name="Barrangou R."/>
            <person name="Klaenhammer T.R."/>
            <person name="Caufield P.W."/>
            <person name="Cui Y."/>
            <person name="Zhang H."/>
            <person name="O'Toole P.W."/>
        </authorList>
    </citation>
    <scope>NUCLEOTIDE SEQUENCE [LARGE SCALE GENOMIC DNA]</scope>
    <source>
        <strain evidence="2 3">DSM 20593</strain>
    </source>
</reference>